<comment type="caution">
    <text evidence="8">The sequence shown here is derived from an EMBL/GenBank/DDBJ whole genome shotgun (WGS) entry which is preliminary data.</text>
</comment>
<evidence type="ECO:0000256" key="1">
    <source>
        <dbReference type="ARBA" id="ARBA00004141"/>
    </source>
</evidence>
<name>A0A8H7K696_BIOOC</name>
<sequence>MDMPAPVNPDDPGRGIWFMGLTWTLSILSLLAVAVRFWVRLTVTMIMYAEDWIMLFACLLNLAAQSLLTVAFHYGLGKHDQDLTFDQVVNTGKWIWMSYTPAILSSATARISIMILLVRIFGPKHALKWLVIVTTTLSVAAVVAQIITVWNQMKPVEGLWNPLAGAKLQFSPDIAMIEGNIIGALFAFGDLVYVLAPVLVVWKLNMPFRQKLGLCILLSLSLVTMGISIAKSVHATSSAGSLYGNTLGLFFAIVEQTIVIILGCAPPLSSVTKLKLPATILSMSSMAKQLVGGRSRDTQYTLENSNRRAQGSYASYHELVEGSKATSSAHGGTTMETKP</sequence>
<protein>
    <recommendedName>
        <fullName evidence="7">Rhodopsin domain-containing protein</fullName>
    </recommendedName>
</protein>
<feature type="transmembrane region" description="Helical" evidence="6">
    <location>
        <begin position="212"/>
        <end position="230"/>
    </location>
</feature>
<feature type="transmembrane region" description="Helical" evidence="6">
    <location>
        <begin position="181"/>
        <end position="200"/>
    </location>
</feature>
<dbReference type="PANTHER" id="PTHR33048">
    <property type="entry name" value="PTH11-LIKE INTEGRAL MEMBRANE PROTEIN (AFU_ORTHOLOGUE AFUA_5G11245)"/>
    <property type="match status" value="1"/>
</dbReference>
<dbReference type="PANTHER" id="PTHR33048:SF146">
    <property type="entry name" value="INTEGRAL MEMBRANE PROTEIN"/>
    <property type="match status" value="1"/>
</dbReference>
<feature type="domain" description="Rhodopsin" evidence="7">
    <location>
        <begin position="35"/>
        <end position="271"/>
    </location>
</feature>
<keyword evidence="2 6" id="KW-0812">Transmembrane</keyword>
<dbReference type="GO" id="GO:0016020">
    <property type="term" value="C:membrane"/>
    <property type="evidence" value="ECO:0007669"/>
    <property type="project" value="UniProtKB-SubCell"/>
</dbReference>
<evidence type="ECO:0000256" key="2">
    <source>
        <dbReference type="ARBA" id="ARBA00022692"/>
    </source>
</evidence>
<feature type="transmembrane region" description="Helical" evidence="6">
    <location>
        <begin position="94"/>
        <end position="117"/>
    </location>
</feature>
<proteinExistence type="inferred from homology"/>
<reference evidence="8" key="1">
    <citation type="submission" date="2020-10" db="EMBL/GenBank/DDBJ databases">
        <title>High-Quality Genome Resource of Clonostachys rosea strain S41 by Oxford Nanopore Long-Read Sequencing.</title>
        <authorList>
            <person name="Wang H."/>
        </authorList>
    </citation>
    <scope>NUCLEOTIDE SEQUENCE</scope>
    <source>
        <strain evidence="8">S41</strain>
    </source>
</reference>
<accession>A0A8H7K696</accession>
<gene>
    <name evidence="8" type="ORF">IM811_006323</name>
</gene>
<comment type="similarity">
    <text evidence="5">Belongs to the SAT4 family.</text>
</comment>
<dbReference type="Proteomes" id="UP000616885">
    <property type="component" value="Unassembled WGS sequence"/>
</dbReference>
<organism evidence="8 9">
    <name type="scientific">Bionectria ochroleuca</name>
    <name type="common">Gliocladium roseum</name>
    <dbReference type="NCBI Taxonomy" id="29856"/>
    <lineage>
        <taxon>Eukaryota</taxon>
        <taxon>Fungi</taxon>
        <taxon>Dikarya</taxon>
        <taxon>Ascomycota</taxon>
        <taxon>Pezizomycotina</taxon>
        <taxon>Sordariomycetes</taxon>
        <taxon>Hypocreomycetidae</taxon>
        <taxon>Hypocreales</taxon>
        <taxon>Bionectriaceae</taxon>
        <taxon>Clonostachys</taxon>
    </lineage>
</organism>
<evidence type="ECO:0000256" key="3">
    <source>
        <dbReference type="ARBA" id="ARBA00022989"/>
    </source>
</evidence>
<dbReference type="InterPro" id="IPR052337">
    <property type="entry name" value="SAT4-like"/>
</dbReference>
<evidence type="ECO:0000256" key="4">
    <source>
        <dbReference type="ARBA" id="ARBA00023136"/>
    </source>
</evidence>
<feature type="transmembrane region" description="Helical" evidence="6">
    <location>
        <begin position="51"/>
        <end position="74"/>
    </location>
</feature>
<dbReference type="AlphaFoldDB" id="A0A8H7K696"/>
<evidence type="ECO:0000313" key="8">
    <source>
        <dbReference type="EMBL" id="KAF9743983.1"/>
    </source>
</evidence>
<comment type="subcellular location">
    <subcellularLocation>
        <location evidence="1">Membrane</location>
        <topology evidence="1">Multi-pass membrane protein</topology>
    </subcellularLocation>
</comment>
<keyword evidence="3 6" id="KW-1133">Transmembrane helix</keyword>
<dbReference type="EMBL" id="JADCTT010000016">
    <property type="protein sequence ID" value="KAF9743983.1"/>
    <property type="molecule type" value="Genomic_DNA"/>
</dbReference>
<dbReference type="InterPro" id="IPR049326">
    <property type="entry name" value="Rhodopsin_dom_fungi"/>
</dbReference>
<evidence type="ECO:0000256" key="5">
    <source>
        <dbReference type="ARBA" id="ARBA00038359"/>
    </source>
</evidence>
<feature type="transmembrane region" description="Helical" evidence="6">
    <location>
        <begin position="16"/>
        <end position="39"/>
    </location>
</feature>
<dbReference type="Pfam" id="PF20684">
    <property type="entry name" value="Fung_rhodopsin"/>
    <property type="match status" value="1"/>
</dbReference>
<evidence type="ECO:0000313" key="9">
    <source>
        <dbReference type="Proteomes" id="UP000616885"/>
    </source>
</evidence>
<evidence type="ECO:0000259" key="7">
    <source>
        <dbReference type="Pfam" id="PF20684"/>
    </source>
</evidence>
<evidence type="ECO:0000256" key="6">
    <source>
        <dbReference type="SAM" id="Phobius"/>
    </source>
</evidence>
<keyword evidence="4 6" id="KW-0472">Membrane</keyword>
<feature type="transmembrane region" description="Helical" evidence="6">
    <location>
        <begin position="129"/>
        <end position="150"/>
    </location>
</feature>
<feature type="transmembrane region" description="Helical" evidence="6">
    <location>
        <begin position="242"/>
        <end position="265"/>
    </location>
</feature>